<proteinExistence type="predicted"/>
<dbReference type="OrthoDB" id="7289984at2759"/>
<evidence type="ECO:0000256" key="2">
    <source>
        <dbReference type="ARBA" id="ARBA00023002"/>
    </source>
</evidence>
<accession>A0A0C2GC55</accession>
<organism evidence="3 4">
    <name type="scientific">Ancylostoma duodenale</name>
    <dbReference type="NCBI Taxonomy" id="51022"/>
    <lineage>
        <taxon>Eukaryota</taxon>
        <taxon>Metazoa</taxon>
        <taxon>Ecdysozoa</taxon>
        <taxon>Nematoda</taxon>
        <taxon>Chromadorea</taxon>
        <taxon>Rhabditida</taxon>
        <taxon>Rhabditina</taxon>
        <taxon>Rhabditomorpha</taxon>
        <taxon>Strongyloidea</taxon>
        <taxon>Ancylostomatidae</taxon>
        <taxon>Ancylostomatinae</taxon>
        <taxon>Ancylostoma</taxon>
    </lineage>
</organism>
<dbReference type="InterPro" id="IPR002347">
    <property type="entry name" value="SDR_fam"/>
</dbReference>
<protein>
    <recommendedName>
        <fullName evidence="5">Oxidoreductase, short chain dehydrogenase/reductase family protein</fullName>
    </recommendedName>
</protein>
<dbReference type="PANTHER" id="PTHR43544">
    <property type="entry name" value="SHORT-CHAIN DEHYDROGENASE/REDUCTASE"/>
    <property type="match status" value="1"/>
</dbReference>
<dbReference type="GO" id="GO:0016491">
    <property type="term" value="F:oxidoreductase activity"/>
    <property type="evidence" value="ECO:0007669"/>
    <property type="project" value="UniProtKB-KW"/>
</dbReference>
<dbReference type="Gene3D" id="3.40.50.720">
    <property type="entry name" value="NAD(P)-binding Rossmann-like Domain"/>
    <property type="match status" value="1"/>
</dbReference>
<evidence type="ECO:0000313" key="4">
    <source>
        <dbReference type="Proteomes" id="UP000054047"/>
    </source>
</evidence>
<dbReference type="InterPro" id="IPR051468">
    <property type="entry name" value="Fungal_SecMetab_SDRs"/>
</dbReference>
<dbReference type="Pfam" id="PF00106">
    <property type="entry name" value="adh_short"/>
    <property type="match status" value="1"/>
</dbReference>
<keyword evidence="4" id="KW-1185">Reference proteome</keyword>
<sequence length="113" mass="12593">MHPASICFNLGMAPYSVLVTGANRGIGLGLVKEFLKNEDIQHVIATARDTSAAKELNEIKDKRLVLLPLDLTCDDSIRNLYTEFCRQRVKLVLVELLGQLLSLEKSTNWPPTV</sequence>
<gene>
    <name evidence="3" type="ORF">ANCDUO_13369</name>
</gene>
<name>A0A0C2GC55_9BILA</name>
<dbReference type="Proteomes" id="UP000054047">
    <property type="component" value="Unassembled WGS sequence"/>
</dbReference>
<reference evidence="3 4" key="1">
    <citation type="submission" date="2013-12" db="EMBL/GenBank/DDBJ databases">
        <title>Draft genome of the parsitic nematode Ancylostoma duodenale.</title>
        <authorList>
            <person name="Mitreva M."/>
        </authorList>
    </citation>
    <scope>NUCLEOTIDE SEQUENCE [LARGE SCALE GENOMIC DNA]</scope>
    <source>
        <strain evidence="3 4">Zhejiang</strain>
    </source>
</reference>
<keyword evidence="1" id="KW-0521">NADP</keyword>
<dbReference type="PANTHER" id="PTHR43544:SF7">
    <property type="entry name" value="NADB-LER2"/>
    <property type="match status" value="1"/>
</dbReference>
<dbReference type="InterPro" id="IPR036291">
    <property type="entry name" value="NAD(P)-bd_dom_sf"/>
</dbReference>
<dbReference type="SUPFAM" id="SSF51735">
    <property type="entry name" value="NAD(P)-binding Rossmann-fold domains"/>
    <property type="match status" value="1"/>
</dbReference>
<evidence type="ECO:0000313" key="3">
    <source>
        <dbReference type="EMBL" id="KIH56449.1"/>
    </source>
</evidence>
<dbReference type="AlphaFoldDB" id="A0A0C2GC55"/>
<evidence type="ECO:0000256" key="1">
    <source>
        <dbReference type="ARBA" id="ARBA00022857"/>
    </source>
</evidence>
<dbReference type="EMBL" id="KN735732">
    <property type="protein sequence ID" value="KIH56449.1"/>
    <property type="molecule type" value="Genomic_DNA"/>
</dbReference>
<evidence type="ECO:0008006" key="5">
    <source>
        <dbReference type="Google" id="ProtNLM"/>
    </source>
</evidence>
<dbReference type="GO" id="GO:0005737">
    <property type="term" value="C:cytoplasm"/>
    <property type="evidence" value="ECO:0007669"/>
    <property type="project" value="TreeGrafter"/>
</dbReference>
<keyword evidence="2" id="KW-0560">Oxidoreductase</keyword>